<comment type="similarity">
    <text evidence="1">Belongs to the bacterial solute-binding protein ModA family.</text>
</comment>
<sequence>MFNRYFFSFLLSAFLGLNSTAQTLRIAVAANAQGVIRKLQADFKRQTGIETTVIVGASGKLTAQIMNGAPFDVFLSADTEFPDKLYQAGFGVQKPKIYALGSLVVCGNVKGDLKNWQKLLTSEPVSKIAIANPKIAPYGKAAEQALKFYGLAQQVNAKLVFGESISQVNTYLQTGVVTIGFTTEAFLYEPNTPSQLKWARVDQKSYEEIAQSAILLTFAKKGKLAAATKFYNYLYSASARKIIGNNGYYLPK</sequence>
<reference evidence="6 7" key="1">
    <citation type="submission" date="2016-10" db="EMBL/GenBank/DDBJ databases">
        <authorList>
            <person name="de Groot N.N."/>
        </authorList>
    </citation>
    <scope>NUCLEOTIDE SEQUENCE [LARGE SCALE GENOMIC DNA]</scope>
    <source>
        <strain evidence="6 7">DSM 18610</strain>
    </source>
</reference>
<protein>
    <submittedName>
        <fullName evidence="6">Molybdate transport system substrate-binding protein</fullName>
    </submittedName>
</protein>
<proteinExistence type="inferred from homology"/>
<feature type="binding site" evidence="4">
    <location>
        <position position="58"/>
    </location>
    <ligand>
        <name>molybdate</name>
        <dbReference type="ChEBI" id="CHEBI:36264"/>
    </ligand>
</feature>
<keyword evidence="7" id="KW-1185">Reference proteome</keyword>
<dbReference type="InterPro" id="IPR044084">
    <property type="entry name" value="AvModA-like_subst-bd"/>
</dbReference>
<evidence type="ECO:0000256" key="1">
    <source>
        <dbReference type="ARBA" id="ARBA00009175"/>
    </source>
</evidence>
<dbReference type="Gene3D" id="3.40.190.10">
    <property type="entry name" value="Periplasmic binding protein-like II"/>
    <property type="match status" value="2"/>
</dbReference>
<evidence type="ECO:0000256" key="4">
    <source>
        <dbReference type="PIRSR" id="PIRSR004846-1"/>
    </source>
</evidence>
<dbReference type="EMBL" id="FOGG01000006">
    <property type="protein sequence ID" value="SER25776.1"/>
    <property type="molecule type" value="Genomic_DNA"/>
</dbReference>
<dbReference type="InterPro" id="IPR005950">
    <property type="entry name" value="ModA"/>
</dbReference>
<organism evidence="6 7">
    <name type="scientific">Pedobacter rhizosphaerae</name>
    <dbReference type="NCBI Taxonomy" id="390241"/>
    <lineage>
        <taxon>Bacteria</taxon>
        <taxon>Pseudomonadati</taxon>
        <taxon>Bacteroidota</taxon>
        <taxon>Sphingobacteriia</taxon>
        <taxon>Sphingobacteriales</taxon>
        <taxon>Sphingobacteriaceae</taxon>
        <taxon>Pedobacter</taxon>
    </lineage>
</organism>
<dbReference type="STRING" id="390241.SAMN04488023_10689"/>
<dbReference type="GO" id="GO:0030973">
    <property type="term" value="F:molybdate ion binding"/>
    <property type="evidence" value="ECO:0007669"/>
    <property type="project" value="InterPro"/>
</dbReference>
<evidence type="ECO:0000313" key="7">
    <source>
        <dbReference type="Proteomes" id="UP000199572"/>
    </source>
</evidence>
<dbReference type="Proteomes" id="UP000199572">
    <property type="component" value="Unassembled WGS sequence"/>
</dbReference>
<feature type="binding site" evidence="4">
    <location>
        <position position="165"/>
    </location>
    <ligand>
        <name>molybdate</name>
        <dbReference type="ChEBI" id="CHEBI:36264"/>
    </ligand>
</feature>
<dbReference type="NCBIfam" id="TIGR01256">
    <property type="entry name" value="modA"/>
    <property type="match status" value="1"/>
</dbReference>
<dbReference type="GO" id="GO:0046872">
    <property type="term" value="F:metal ion binding"/>
    <property type="evidence" value="ECO:0007669"/>
    <property type="project" value="UniProtKB-KW"/>
</dbReference>
<evidence type="ECO:0000313" key="6">
    <source>
        <dbReference type="EMBL" id="SER25776.1"/>
    </source>
</evidence>
<evidence type="ECO:0000256" key="3">
    <source>
        <dbReference type="ARBA" id="ARBA00022729"/>
    </source>
</evidence>
<dbReference type="GO" id="GO:0015689">
    <property type="term" value="P:molybdate ion transport"/>
    <property type="evidence" value="ECO:0007669"/>
    <property type="project" value="InterPro"/>
</dbReference>
<feature type="chain" id="PRO_5011783817" evidence="5">
    <location>
        <begin position="22"/>
        <end position="252"/>
    </location>
</feature>
<dbReference type="Pfam" id="PF13531">
    <property type="entry name" value="SBP_bac_11"/>
    <property type="match status" value="1"/>
</dbReference>
<accession>A0A1H9MQ09</accession>
<feature type="signal peptide" evidence="5">
    <location>
        <begin position="1"/>
        <end position="21"/>
    </location>
</feature>
<gene>
    <name evidence="6" type="ORF">SAMN04488023_10689</name>
</gene>
<keyword evidence="4" id="KW-0500">Molybdenum</keyword>
<dbReference type="AlphaFoldDB" id="A0A1H9MQ09"/>
<dbReference type="SUPFAM" id="SSF53850">
    <property type="entry name" value="Periplasmic binding protein-like II"/>
    <property type="match status" value="1"/>
</dbReference>
<dbReference type="CDD" id="cd13539">
    <property type="entry name" value="PBP2_AvModA"/>
    <property type="match status" value="1"/>
</dbReference>
<evidence type="ECO:0000256" key="2">
    <source>
        <dbReference type="ARBA" id="ARBA00022723"/>
    </source>
</evidence>
<keyword evidence="2 4" id="KW-0479">Metal-binding</keyword>
<name>A0A1H9MQ09_9SPHI</name>
<keyword evidence="3 5" id="KW-0732">Signal</keyword>
<dbReference type="RefSeq" id="WP_245738600.1">
    <property type="nucleotide sequence ID" value="NZ_FOGG01000006.1"/>
</dbReference>
<dbReference type="PIRSF" id="PIRSF004846">
    <property type="entry name" value="ModA"/>
    <property type="match status" value="1"/>
</dbReference>
<dbReference type="InterPro" id="IPR050682">
    <property type="entry name" value="ModA/WtpA"/>
</dbReference>
<dbReference type="PANTHER" id="PTHR30632">
    <property type="entry name" value="MOLYBDATE-BINDING PERIPLASMIC PROTEIN"/>
    <property type="match status" value="1"/>
</dbReference>
<evidence type="ECO:0000256" key="5">
    <source>
        <dbReference type="SAM" id="SignalP"/>
    </source>
</evidence>
<dbReference type="PANTHER" id="PTHR30632:SF14">
    <property type="entry name" value="TUNGSTATE_MOLYBDATE_CHROMATE-BINDING PROTEIN MODA"/>
    <property type="match status" value="1"/>
</dbReference>